<protein>
    <submittedName>
        <fullName evidence="1">Uncharacterized protein</fullName>
    </submittedName>
</protein>
<keyword evidence="2" id="KW-1185">Reference proteome</keyword>
<dbReference type="OrthoDB" id="119238at2"/>
<gene>
    <name evidence="1" type="ORF">ELS82_23475</name>
</gene>
<dbReference type="RefSeq" id="WP_134837589.1">
    <property type="nucleotide sequence ID" value="NZ_SATR01000096.1"/>
</dbReference>
<name>A0A4Y8W9C1_9VIBR</name>
<evidence type="ECO:0000313" key="1">
    <source>
        <dbReference type="EMBL" id="TFH89213.1"/>
    </source>
</evidence>
<dbReference type="EMBL" id="SATR01000096">
    <property type="protein sequence ID" value="TFH89213.1"/>
    <property type="molecule type" value="Genomic_DNA"/>
</dbReference>
<reference evidence="1 2" key="1">
    <citation type="submission" date="2019-01" db="EMBL/GenBank/DDBJ databases">
        <title>Vibrio BEI176 sp. nov, a marine bacterium isolated from China: eastern marignal seas.</title>
        <authorList>
            <person name="Li B."/>
        </authorList>
    </citation>
    <scope>NUCLEOTIDE SEQUENCE [LARGE SCALE GENOMIC DNA]</scope>
    <source>
        <strain evidence="1 2">BEI176</strain>
    </source>
</reference>
<dbReference type="AlphaFoldDB" id="A0A4Y8W9C1"/>
<proteinExistence type="predicted"/>
<evidence type="ECO:0000313" key="2">
    <source>
        <dbReference type="Proteomes" id="UP000297753"/>
    </source>
</evidence>
<organism evidence="1 2">
    <name type="scientific">Vibrio ouci</name>
    <dbReference type="NCBI Taxonomy" id="2499078"/>
    <lineage>
        <taxon>Bacteria</taxon>
        <taxon>Pseudomonadati</taxon>
        <taxon>Pseudomonadota</taxon>
        <taxon>Gammaproteobacteria</taxon>
        <taxon>Vibrionales</taxon>
        <taxon>Vibrionaceae</taxon>
        <taxon>Vibrio</taxon>
    </lineage>
</organism>
<comment type="caution">
    <text evidence="1">The sequence shown here is derived from an EMBL/GenBank/DDBJ whole genome shotgun (WGS) entry which is preliminary data.</text>
</comment>
<sequence>MALYFGVRKKHKKDLVFISSDGKPDWQYNIDKKPFQARYELIDEYRTVSDGKSFHIAPLSHLLEVLEASEGTVQRVEWLEHIKPVNKAHLLTGNTYSLDEKLENMKSWFFANYEPPENNLPYESREGGYFYIWGGPYELQEVLFDEFGQSESENLINICIEQIEEEHGDIEWSGVPRNESIWVTVHPDYETCNDIGASGMFQVIGLEDENGNDLSSHIDSGQHYSSLRDVLKDLSLNLGINVDGELV</sequence>
<dbReference type="Proteomes" id="UP000297753">
    <property type="component" value="Unassembled WGS sequence"/>
</dbReference>
<accession>A0A4Y8W9C1</accession>